<reference evidence="1" key="1">
    <citation type="submission" date="2020-04" db="EMBL/GenBank/DDBJ databases">
        <authorList>
            <person name="Alioto T."/>
            <person name="Alioto T."/>
            <person name="Gomez Garrido J."/>
        </authorList>
    </citation>
    <scope>NUCLEOTIDE SEQUENCE</scope>
    <source>
        <strain evidence="1">A484AB</strain>
    </source>
</reference>
<dbReference type="Pfam" id="PF17919">
    <property type="entry name" value="RT_RNaseH_2"/>
    <property type="match status" value="1"/>
</dbReference>
<dbReference type="Pfam" id="PF00078">
    <property type="entry name" value="RVT_1"/>
    <property type="match status" value="1"/>
</dbReference>
<dbReference type="InterPro" id="IPR050951">
    <property type="entry name" value="Retrovirus_Pol_polyprotein"/>
</dbReference>
<dbReference type="Gene3D" id="3.30.70.270">
    <property type="match status" value="2"/>
</dbReference>
<gene>
    <name evidence="1" type="ORF">PACLA_8A084254</name>
</gene>
<sequence length="585" mass="66731">MSAVQLPPRKIPESLREHLDELVKLEVIERVDYPTDWVSAIVVAPKPNGKIRLCLDPRPLNKALKRCHHPIPTIDDVLPELSNAKVFTKVDCSNGYWQVELDKESSLLTTFNTPFGRFKWQRMPFGISPAGEIFQQRLDQAIEDLDGVRTVADDILVIGNGETMQEAVADHDRKLKELFDRCRAKHIKLNPNKIELKKTSMPYIGHILTSDGVQADPAKVQAILEMKQPTDVAGVRRILGTVNYLAKFLPHLSQVSEPLRQLTKKNQPFDWEKSHDAAFTQIKKLIIEPPVLKYYESTKPLIIQCDASDHGLGAALIQEGKPVALASRALTHAEKQYAQIEKELLAIVYGTERFHQYTYGRPVTVESDHKPLEVIHQKPLSAAPRRLQKMMMRLHQYDLTLVYKKGSEMLLADTLSRHHLDNSTDEARNVDSDLDQVDSLEEINEILNCETTTIFQDHTTKDQDLQQVKSFIQSGWPESSKDLSPIITPYFHLRDELTTQEGLVFRGDRVVIPKSLRKQVLNELHAAHQGIASTSRRARETVYWPHLNQELKDHISHCITCDTFNSKQPKEPLIPHEIPKRAWAK</sequence>
<dbReference type="InterPro" id="IPR043128">
    <property type="entry name" value="Rev_trsase/Diguanyl_cyclase"/>
</dbReference>
<dbReference type="Gene3D" id="1.10.340.70">
    <property type="match status" value="1"/>
</dbReference>
<evidence type="ECO:0000313" key="1">
    <source>
        <dbReference type="EMBL" id="CAB4000619.1"/>
    </source>
</evidence>
<dbReference type="InterPro" id="IPR041588">
    <property type="entry name" value="Integrase_H2C2"/>
</dbReference>
<dbReference type="InterPro" id="IPR043502">
    <property type="entry name" value="DNA/RNA_pol_sf"/>
</dbReference>
<protein>
    <submittedName>
        <fullName evidence="1">Transposon Ty3-G Gag-Pol poly</fullName>
    </submittedName>
</protein>
<dbReference type="InterPro" id="IPR000477">
    <property type="entry name" value="RT_dom"/>
</dbReference>
<dbReference type="Pfam" id="PF17921">
    <property type="entry name" value="Integrase_H2C2"/>
    <property type="match status" value="1"/>
</dbReference>
<dbReference type="PANTHER" id="PTHR37984">
    <property type="entry name" value="PROTEIN CBG26694"/>
    <property type="match status" value="1"/>
</dbReference>
<comment type="caution">
    <text evidence="1">The sequence shown here is derived from an EMBL/GenBank/DDBJ whole genome shotgun (WGS) entry which is preliminary data.</text>
</comment>
<name>A0A6S7H8K4_PARCT</name>
<dbReference type="Gene3D" id="3.10.10.10">
    <property type="entry name" value="HIV Type 1 Reverse Transcriptase, subunit A, domain 1"/>
    <property type="match status" value="1"/>
</dbReference>
<dbReference type="OrthoDB" id="5981538at2759"/>
<proteinExistence type="predicted"/>
<dbReference type="SUPFAM" id="SSF56672">
    <property type="entry name" value="DNA/RNA polymerases"/>
    <property type="match status" value="1"/>
</dbReference>
<dbReference type="EMBL" id="CACRXK020003881">
    <property type="protein sequence ID" value="CAB4000619.1"/>
    <property type="molecule type" value="Genomic_DNA"/>
</dbReference>
<dbReference type="FunFam" id="3.30.70.270:FF:000026">
    <property type="entry name" value="Transposon Ty3-G Gag-Pol polyprotein"/>
    <property type="match status" value="1"/>
</dbReference>
<dbReference type="CDD" id="cd09274">
    <property type="entry name" value="RNase_HI_RT_Ty3"/>
    <property type="match status" value="1"/>
</dbReference>
<dbReference type="CDD" id="cd01647">
    <property type="entry name" value="RT_LTR"/>
    <property type="match status" value="1"/>
</dbReference>
<keyword evidence="2" id="KW-1185">Reference proteome</keyword>
<dbReference type="Gene3D" id="3.10.20.370">
    <property type="match status" value="1"/>
</dbReference>
<dbReference type="InterPro" id="IPR041577">
    <property type="entry name" value="RT_RNaseH_2"/>
</dbReference>
<dbReference type="PANTHER" id="PTHR37984:SF8">
    <property type="entry name" value="CCHC-TYPE DOMAIN-CONTAINING PROTEIN"/>
    <property type="match status" value="1"/>
</dbReference>
<dbReference type="AlphaFoldDB" id="A0A6S7H8K4"/>
<dbReference type="FunFam" id="3.10.20.370:FF:000001">
    <property type="entry name" value="Retrovirus-related Pol polyprotein from transposon 17.6-like protein"/>
    <property type="match status" value="1"/>
</dbReference>
<accession>A0A6S7H8K4</accession>
<evidence type="ECO:0000313" key="2">
    <source>
        <dbReference type="Proteomes" id="UP001152795"/>
    </source>
</evidence>
<dbReference type="Proteomes" id="UP001152795">
    <property type="component" value="Unassembled WGS sequence"/>
</dbReference>
<dbReference type="PROSITE" id="PS50878">
    <property type="entry name" value="RT_POL"/>
    <property type="match status" value="1"/>
</dbReference>
<dbReference type="FunFam" id="1.10.340.70:FF:000003">
    <property type="entry name" value="Protein CBG25708"/>
    <property type="match status" value="1"/>
</dbReference>
<organism evidence="1 2">
    <name type="scientific">Paramuricea clavata</name>
    <name type="common">Red gorgonian</name>
    <name type="synonym">Violescent sea-whip</name>
    <dbReference type="NCBI Taxonomy" id="317549"/>
    <lineage>
        <taxon>Eukaryota</taxon>
        <taxon>Metazoa</taxon>
        <taxon>Cnidaria</taxon>
        <taxon>Anthozoa</taxon>
        <taxon>Octocorallia</taxon>
        <taxon>Malacalcyonacea</taxon>
        <taxon>Plexauridae</taxon>
        <taxon>Paramuricea</taxon>
    </lineage>
</organism>